<name>A0A0F8X9W4_9ZZZZ</name>
<proteinExistence type="predicted"/>
<dbReference type="AlphaFoldDB" id="A0A0F8X9W4"/>
<comment type="caution">
    <text evidence="1">The sequence shown here is derived from an EMBL/GenBank/DDBJ whole genome shotgun (WGS) entry which is preliminary data.</text>
</comment>
<organism evidence="1">
    <name type="scientific">marine sediment metagenome</name>
    <dbReference type="NCBI Taxonomy" id="412755"/>
    <lineage>
        <taxon>unclassified sequences</taxon>
        <taxon>metagenomes</taxon>
        <taxon>ecological metagenomes</taxon>
    </lineage>
</organism>
<reference evidence="1" key="1">
    <citation type="journal article" date="2015" name="Nature">
        <title>Complex archaea that bridge the gap between prokaryotes and eukaryotes.</title>
        <authorList>
            <person name="Spang A."/>
            <person name="Saw J.H."/>
            <person name="Jorgensen S.L."/>
            <person name="Zaremba-Niedzwiedzka K."/>
            <person name="Martijn J."/>
            <person name="Lind A.E."/>
            <person name="van Eijk R."/>
            <person name="Schleper C."/>
            <person name="Guy L."/>
            <person name="Ettema T.J."/>
        </authorList>
    </citation>
    <scope>NUCLEOTIDE SEQUENCE</scope>
</reference>
<dbReference type="EMBL" id="LAZR01064301">
    <property type="protein sequence ID" value="KKK57785.1"/>
    <property type="molecule type" value="Genomic_DNA"/>
</dbReference>
<protein>
    <submittedName>
        <fullName evidence="1">Uncharacterized protein</fullName>
    </submittedName>
</protein>
<accession>A0A0F8X9W4</accession>
<gene>
    <name evidence="1" type="ORF">LCGC14_3050980</name>
</gene>
<evidence type="ECO:0000313" key="1">
    <source>
        <dbReference type="EMBL" id="KKK57785.1"/>
    </source>
</evidence>
<sequence length="196" mass="22526">MPYECGVCTFFCEPTGRERQYLRRYVQGAKDECPGPHGYHNARTFLKDDDDSDDVPTWPHADKRWPIHCAGCDYKFTNDDQWQVFRETIYVRTDTRMPVLRSENTPGMMWDAYWLPQKGPDGRALVTLLPNGKEWAIDQRAKNCTLPKDTNHHCWIRKGEPPNITVSKDGITCQAGAGSIRSGDYHGFLRNGIFDP</sequence>